<gene>
    <name evidence="2" type="ORF">M011DRAFT_467478</name>
</gene>
<reference evidence="2" key="1">
    <citation type="journal article" date="2020" name="Stud. Mycol.">
        <title>101 Dothideomycetes genomes: a test case for predicting lifestyles and emergence of pathogens.</title>
        <authorList>
            <person name="Haridas S."/>
            <person name="Albert R."/>
            <person name="Binder M."/>
            <person name="Bloem J."/>
            <person name="Labutti K."/>
            <person name="Salamov A."/>
            <person name="Andreopoulos B."/>
            <person name="Baker S."/>
            <person name="Barry K."/>
            <person name="Bills G."/>
            <person name="Bluhm B."/>
            <person name="Cannon C."/>
            <person name="Castanera R."/>
            <person name="Culley D."/>
            <person name="Daum C."/>
            <person name="Ezra D."/>
            <person name="Gonzalez J."/>
            <person name="Henrissat B."/>
            <person name="Kuo A."/>
            <person name="Liang C."/>
            <person name="Lipzen A."/>
            <person name="Lutzoni F."/>
            <person name="Magnuson J."/>
            <person name="Mondo S."/>
            <person name="Nolan M."/>
            <person name="Ohm R."/>
            <person name="Pangilinan J."/>
            <person name="Park H.-J."/>
            <person name="Ramirez L."/>
            <person name="Alfaro M."/>
            <person name="Sun H."/>
            <person name="Tritt A."/>
            <person name="Yoshinaga Y."/>
            <person name="Zwiers L.-H."/>
            <person name="Turgeon B."/>
            <person name="Goodwin S."/>
            <person name="Spatafora J."/>
            <person name="Crous P."/>
            <person name="Grigoriev I."/>
        </authorList>
    </citation>
    <scope>NUCLEOTIDE SEQUENCE</scope>
    <source>
        <strain evidence="2">CBS 119925</strain>
    </source>
</reference>
<keyword evidence="3" id="KW-1185">Reference proteome</keyword>
<dbReference type="OrthoDB" id="10251727at2759"/>
<dbReference type="EMBL" id="MU006571">
    <property type="protein sequence ID" value="KAF2747888.1"/>
    <property type="molecule type" value="Genomic_DNA"/>
</dbReference>
<feature type="region of interest" description="Disordered" evidence="1">
    <location>
        <begin position="349"/>
        <end position="398"/>
    </location>
</feature>
<dbReference type="GO" id="GO:0005840">
    <property type="term" value="C:ribosome"/>
    <property type="evidence" value="ECO:0007669"/>
    <property type="project" value="UniProtKB-KW"/>
</dbReference>
<feature type="region of interest" description="Disordered" evidence="1">
    <location>
        <begin position="53"/>
        <end position="78"/>
    </location>
</feature>
<keyword evidence="2" id="KW-0687">Ribonucleoprotein</keyword>
<organism evidence="2 3">
    <name type="scientific">Sporormia fimetaria CBS 119925</name>
    <dbReference type="NCBI Taxonomy" id="1340428"/>
    <lineage>
        <taxon>Eukaryota</taxon>
        <taxon>Fungi</taxon>
        <taxon>Dikarya</taxon>
        <taxon>Ascomycota</taxon>
        <taxon>Pezizomycotina</taxon>
        <taxon>Dothideomycetes</taxon>
        <taxon>Pleosporomycetidae</taxon>
        <taxon>Pleosporales</taxon>
        <taxon>Sporormiaceae</taxon>
        <taxon>Sporormia</taxon>
    </lineage>
</organism>
<evidence type="ECO:0000313" key="3">
    <source>
        <dbReference type="Proteomes" id="UP000799440"/>
    </source>
</evidence>
<dbReference type="SUPFAM" id="SSF56808">
    <property type="entry name" value="Ribosomal protein L1"/>
    <property type="match status" value="1"/>
</dbReference>
<dbReference type="Proteomes" id="UP000799440">
    <property type="component" value="Unassembled WGS sequence"/>
</dbReference>
<evidence type="ECO:0000313" key="2">
    <source>
        <dbReference type="EMBL" id="KAF2747888.1"/>
    </source>
</evidence>
<dbReference type="CDD" id="cd00403">
    <property type="entry name" value="Ribosomal_L1"/>
    <property type="match status" value="1"/>
</dbReference>
<dbReference type="GO" id="GO:0003723">
    <property type="term" value="F:RNA binding"/>
    <property type="evidence" value="ECO:0007669"/>
    <property type="project" value="InterPro"/>
</dbReference>
<sequence>MAKSKAVSKKQTAVVKTVKPSASALTTKVANGTPYQLDPAQVERAATALIKNMKQHAQKKEEETGKRDLLADDDDETPEPTDAAIFLTLATKQHIQDTNRLKPNKIALPHPIQPADVRICLMTADPQRQFKDIVADEAFPADLRAKIGRVIGIEKLKKKYKTFEARRQLLAEYDLFLADDRIVSSLPSALGKTFNSAKNKRPIPVSLTQQLPKDQEGKRKRVVKKAEDVAKEFQTALNATYVHLSASASTSIRIGRLSQEPKQISENIAAVVSALTDKFVPKGWKNVRAFHIKGPTTVALPIWLADELWADEAQVLEEPWKPTITDGQSKTAEKKRKWEEWEEEVLDDEQLAERRARQKEKKRAKSQSGDKTASISKERRKKLKSEALKSVQTPLITG</sequence>
<feature type="region of interest" description="Disordered" evidence="1">
    <location>
        <begin position="320"/>
        <end position="339"/>
    </location>
</feature>
<dbReference type="Pfam" id="PF00687">
    <property type="entry name" value="Ribosomal_L1"/>
    <property type="match status" value="1"/>
</dbReference>
<dbReference type="InterPro" id="IPR023674">
    <property type="entry name" value="Ribosomal_uL1-like"/>
</dbReference>
<accession>A0A6A6VBE1</accession>
<dbReference type="InterPro" id="IPR050257">
    <property type="entry name" value="eL8/uL1-like"/>
</dbReference>
<proteinExistence type="predicted"/>
<dbReference type="InterPro" id="IPR028364">
    <property type="entry name" value="Ribosomal_uL1/biogenesis"/>
</dbReference>
<dbReference type="InterPro" id="IPR016095">
    <property type="entry name" value="Ribosomal_uL1_3-a/b-sand"/>
</dbReference>
<feature type="compositionally biased region" description="Basic and acidic residues" evidence="1">
    <location>
        <begin position="58"/>
        <end position="70"/>
    </location>
</feature>
<dbReference type="AlphaFoldDB" id="A0A6A6VBE1"/>
<evidence type="ECO:0000256" key="1">
    <source>
        <dbReference type="SAM" id="MobiDB-lite"/>
    </source>
</evidence>
<dbReference type="PANTHER" id="PTHR23105">
    <property type="entry name" value="RIBOSOMAL PROTEIN L7AE FAMILY MEMBER"/>
    <property type="match status" value="1"/>
</dbReference>
<name>A0A6A6VBE1_9PLEO</name>
<dbReference type="Gene3D" id="3.40.50.790">
    <property type="match status" value="1"/>
</dbReference>
<protein>
    <submittedName>
        <fullName evidence="2">Ribosomal protein L1</fullName>
    </submittedName>
</protein>
<feature type="compositionally biased region" description="Basic residues" evidence="1">
    <location>
        <begin position="356"/>
        <end position="365"/>
    </location>
</feature>
<keyword evidence="2" id="KW-0689">Ribosomal protein</keyword>